<organism evidence="2 3">
    <name type="scientific">Callosobruchus maculatus</name>
    <name type="common">Southern cowpea weevil</name>
    <name type="synonym">Pulse bruchid</name>
    <dbReference type="NCBI Taxonomy" id="64391"/>
    <lineage>
        <taxon>Eukaryota</taxon>
        <taxon>Metazoa</taxon>
        <taxon>Ecdysozoa</taxon>
        <taxon>Arthropoda</taxon>
        <taxon>Hexapoda</taxon>
        <taxon>Insecta</taxon>
        <taxon>Pterygota</taxon>
        <taxon>Neoptera</taxon>
        <taxon>Endopterygota</taxon>
        <taxon>Coleoptera</taxon>
        <taxon>Polyphaga</taxon>
        <taxon>Cucujiformia</taxon>
        <taxon>Chrysomeloidea</taxon>
        <taxon>Chrysomelidae</taxon>
        <taxon>Bruchinae</taxon>
        <taxon>Bruchini</taxon>
        <taxon>Callosobruchus</taxon>
    </lineage>
</organism>
<evidence type="ECO:0000256" key="1">
    <source>
        <dbReference type="SAM" id="MobiDB-lite"/>
    </source>
</evidence>
<name>A0A653DQ05_CALMS</name>
<keyword evidence="3" id="KW-1185">Reference proteome</keyword>
<dbReference type="OrthoDB" id="6359816at2759"/>
<evidence type="ECO:0000313" key="2">
    <source>
        <dbReference type="EMBL" id="VEN62100.1"/>
    </source>
</evidence>
<protein>
    <submittedName>
        <fullName evidence="2">Uncharacterized protein</fullName>
    </submittedName>
</protein>
<evidence type="ECO:0000313" key="3">
    <source>
        <dbReference type="Proteomes" id="UP000410492"/>
    </source>
</evidence>
<dbReference type="EMBL" id="CAACVG010013590">
    <property type="protein sequence ID" value="VEN62100.1"/>
    <property type="molecule type" value="Genomic_DNA"/>
</dbReference>
<proteinExistence type="predicted"/>
<gene>
    <name evidence="2" type="ORF">CALMAC_LOCUS19305</name>
</gene>
<reference evidence="2 3" key="1">
    <citation type="submission" date="2019-01" db="EMBL/GenBank/DDBJ databases">
        <authorList>
            <person name="Sayadi A."/>
        </authorList>
    </citation>
    <scope>NUCLEOTIDE SEQUENCE [LARGE SCALE GENOMIC DNA]</scope>
</reference>
<sequence length="152" mass="16200">MHKARNNKNMEQLLGMGSGMSWDSIFEVMFKSRGHQLRHSVARGERLFVGERRRSAAAAGGVERQQRRRRRFVLVFVVVVVDGGRRGRSRNGGGGRGGGGGCCGCGGCGRSAAGPAATPPPPHQHDGRQPGAQSTAPGSQHARRRELVLHAG</sequence>
<feature type="region of interest" description="Disordered" evidence="1">
    <location>
        <begin position="111"/>
        <end position="152"/>
    </location>
</feature>
<dbReference type="AlphaFoldDB" id="A0A653DQ05"/>
<accession>A0A653DQ05</accession>
<dbReference type="Proteomes" id="UP000410492">
    <property type="component" value="Unassembled WGS sequence"/>
</dbReference>